<dbReference type="EMBL" id="MW030547">
    <property type="protein sequence ID" value="QPI16261.1"/>
    <property type="molecule type" value="Genomic_DNA"/>
</dbReference>
<reference evidence="3" key="1">
    <citation type="submission" date="2020-08" db="EMBL/GenBank/DDBJ databases">
        <title>Bridging the membrane lipid divide: bacteria of the FCB group superphylum have the potential to synthesize archaeal ether lipids.</title>
        <authorList>
            <person name="Villanueva L."/>
            <person name="von Meijenfeldt F.A.B."/>
            <person name="Westbye A.B."/>
            <person name="Yadav S."/>
            <person name="Hopmans E.C."/>
            <person name="Dutilh B.E."/>
            <person name="Sinninghe Damste J.S."/>
        </authorList>
    </citation>
    <scope>NUCLEOTIDE SEQUENCE</scope>
    <source>
        <strain evidence="3">NIOZ-UU157</strain>
    </source>
</reference>
<feature type="domain" description="J" evidence="2">
    <location>
        <begin position="3"/>
        <end position="65"/>
    </location>
</feature>
<name>A0A7S9STV7_9VIRU</name>
<dbReference type="CDD" id="cd10747">
    <property type="entry name" value="DnaJ_C"/>
    <property type="match status" value="1"/>
</dbReference>
<dbReference type="GO" id="GO:0042026">
    <property type="term" value="P:protein refolding"/>
    <property type="evidence" value="ECO:0007669"/>
    <property type="project" value="TreeGrafter"/>
</dbReference>
<evidence type="ECO:0000313" key="3">
    <source>
        <dbReference type="EMBL" id="QPI16261.1"/>
    </source>
</evidence>
<gene>
    <name evidence="3" type="ORF">NIOZUU157_00144</name>
</gene>
<proteinExistence type="predicted"/>
<dbReference type="Gene3D" id="2.60.260.20">
    <property type="entry name" value="Urease metallochaperone UreE, N-terminal domain"/>
    <property type="match status" value="2"/>
</dbReference>
<dbReference type="InterPro" id="IPR002939">
    <property type="entry name" value="DnaJ_C"/>
</dbReference>
<dbReference type="SUPFAM" id="SSF49493">
    <property type="entry name" value="HSP40/DnaJ peptide-binding domain"/>
    <property type="match status" value="2"/>
</dbReference>
<dbReference type="PRINTS" id="PR00625">
    <property type="entry name" value="JDOMAIN"/>
</dbReference>
<dbReference type="InterPro" id="IPR008971">
    <property type="entry name" value="HSP40/DnaJ_pept-bd"/>
</dbReference>
<dbReference type="FunFam" id="2.60.260.20:FF:000013">
    <property type="entry name" value="DnaJ subfamily B member 11"/>
    <property type="match status" value="1"/>
</dbReference>
<keyword evidence="1" id="KW-0143">Chaperone</keyword>
<evidence type="ECO:0000256" key="1">
    <source>
        <dbReference type="ARBA" id="ARBA00023186"/>
    </source>
</evidence>
<evidence type="ECO:0000259" key="2">
    <source>
        <dbReference type="PROSITE" id="PS50076"/>
    </source>
</evidence>
<dbReference type="InterPro" id="IPR001623">
    <property type="entry name" value="DnaJ_domain"/>
</dbReference>
<accession>A0A7S9STV7</accession>
<dbReference type="GO" id="GO:0051082">
    <property type="term" value="F:unfolded protein binding"/>
    <property type="evidence" value="ECO:0007669"/>
    <property type="project" value="InterPro"/>
</dbReference>
<dbReference type="Gene3D" id="1.10.287.110">
    <property type="entry name" value="DnaJ domain"/>
    <property type="match status" value="1"/>
</dbReference>
<sequence>MKDPYNILGVDKTSSENDIKKAYRKLAKEYHPDKAEGNEEKFKEIADAYETLGNPQKKAQYDQMANNPFADFGHDFTGSMFEDLLRNQNFSGAFNQRYGYNSKGRNSTGVLRITLADSYYGTSRDVRIGMKTVKVDIPPGIRNGQKLRLKGLGQRGQTEDLNGDLIMTIEIINDNNFFVDNQGLHTIKNISLFDALLGGKDSLDVYDKKISFSIPSGTSNGKVLRVKGKGFPIYKQENKYSDLLISIIVDIPTNLDQEDKKLIEKIKNKYNGKG</sequence>
<dbReference type="Pfam" id="PF00226">
    <property type="entry name" value="DnaJ"/>
    <property type="match status" value="1"/>
</dbReference>
<dbReference type="InterPro" id="IPR036869">
    <property type="entry name" value="J_dom_sf"/>
</dbReference>
<dbReference type="InterPro" id="IPR018253">
    <property type="entry name" value="DnaJ_domain_CS"/>
</dbReference>
<dbReference type="SMART" id="SM00271">
    <property type="entry name" value="DnaJ"/>
    <property type="match status" value="1"/>
</dbReference>
<dbReference type="CDD" id="cd06257">
    <property type="entry name" value="DnaJ"/>
    <property type="match status" value="1"/>
</dbReference>
<dbReference type="PROSITE" id="PS50076">
    <property type="entry name" value="DNAJ_2"/>
    <property type="match status" value="1"/>
</dbReference>
<dbReference type="SUPFAM" id="SSF46565">
    <property type="entry name" value="Chaperone J-domain"/>
    <property type="match status" value="1"/>
</dbReference>
<organism evidence="3">
    <name type="scientific">Virus NIOZ-UU157</name>
    <dbReference type="NCBI Taxonomy" id="2763269"/>
    <lineage>
        <taxon>Viruses</taxon>
    </lineage>
</organism>
<dbReference type="PANTHER" id="PTHR43096:SF52">
    <property type="entry name" value="DNAJ HOMOLOG 1, MITOCHONDRIAL-RELATED"/>
    <property type="match status" value="1"/>
</dbReference>
<protein>
    <recommendedName>
        <fullName evidence="2">J domain-containing protein</fullName>
    </recommendedName>
</protein>
<dbReference type="Pfam" id="PF01556">
    <property type="entry name" value="DnaJ_C"/>
    <property type="match status" value="1"/>
</dbReference>
<dbReference type="PROSITE" id="PS00636">
    <property type="entry name" value="DNAJ_1"/>
    <property type="match status" value="1"/>
</dbReference>
<dbReference type="PANTHER" id="PTHR43096">
    <property type="entry name" value="DNAJ HOMOLOG 1, MITOCHONDRIAL-RELATED"/>
    <property type="match status" value="1"/>
</dbReference>